<dbReference type="Proteomes" id="UP000753256">
    <property type="component" value="Unassembled WGS sequence"/>
</dbReference>
<evidence type="ECO:0000256" key="6">
    <source>
        <dbReference type="SAM" id="Phobius"/>
    </source>
</evidence>
<evidence type="ECO:0000256" key="2">
    <source>
        <dbReference type="ARBA" id="ARBA00022475"/>
    </source>
</evidence>
<feature type="transmembrane region" description="Helical" evidence="6">
    <location>
        <begin position="46"/>
        <end position="68"/>
    </location>
</feature>
<keyword evidence="2" id="KW-1003">Cell membrane</keyword>
<feature type="transmembrane region" description="Helical" evidence="6">
    <location>
        <begin position="359"/>
        <end position="380"/>
    </location>
</feature>
<reference evidence="7" key="2">
    <citation type="submission" date="2021-09" db="EMBL/GenBank/DDBJ databases">
        <authorList>
            <person name="Gilroy R."/>
        </authorList>
    </citation>
    <scope>NUCLEOTIDE SEQUENCE</scope>
    <source>
        <strain evidence="7">ChiHjej13B12-9602</strain>
    </source>
</reference>
<dbReference type="EMBL" id="DYUZ01000029">
    <property type="protein sequence ID" value="HJG37750.1"/>
    <property type="molecule type" value="Genomic_DNA"/>
</dbReference>
<dbReference type="RefSeq" id="WP_273190716.1">
    <property type="nucleotide sequence ID" value="NZ_DYUZ01000029.1"/>
</dbReference>
<reference evidence="7" key="1">
    <citation type="journal article" date="2021" name="PeerJ">
        <title>Extensive microbial diversity within the chicken gut microbiome revealed by metagenomics and culture.</title>
        <authorList>
            <person name="Gilroy R."/>
            <person name="Ravi A."/>
            <person name="Getino M."/>
            <person name="Pursley I."/>
            <person name="Horton D.L."/>
            <person name="Alikhan N.F."/>
            <person name="Baker D."/>
            <person name="Gharbi K."/>
            <person name="Hall N."/>
            <person name="Watson M."/>
            <person name="Adriaenssens E.M."/>
            <person name="Foster-Nyarko E."/>
            <person name="Jarju S."/>
            <person name="Secka A."/>
            <person name="Antonio M."/>
            <person name="Oren A."/>
            <person name="Chaudhuri R.R."/>
            <person name="La Ragione R."/>
            <person name="Hildebrand F."/>
            <person name="Pallen M.J."/>
        </authorList>
    </citation>
    <scope>NUCLEOTIDE SEQUENCE</scope>
    <source>
        <strain evidence="7">ChiHjej13B12-9602</strain>
    </source>
</reference>
<gene>
    <name evidence="7" type="ORF">K8V70_07835</name>
</gene>
<organism evidence="7 8">
    <name type="scientific">Enorma phocaeensis</name>
    <dbReference type="NCBI Taxonomy" id="1871019"/>
    <lineage>
        <taxon>Bacteria</taxon>
        <taxon>Bacillati</taxon>
        <taxon>Actinomycetota</taxon>
        <taxon>Coriobacteriia</taxon>
        <taxon>Coriobacteriales</taxon>
        <taxon>Coriobacteriaceae</taxon>
        <taxon>Enorma</taxon>
    </lineage>
</organism>
<feature type="transmembrane region" description="Helical" evidence="6">
    <location>
        <begin position="386"/>
        <end position="403"/>
    </location>
</feature>
<feature type="transmembrane region" description="Helical" evidence="6">
    <location>
        <begin position="14"/>
        <end position="34"/>
    </location>
</feature>
<feature type="transmembrane region" description="Helical" evidence="6">
    <location>
        <begin position="328"/>
        <end position="352"/>
    </location>
</feature>
<evidence type="ECO:0000313" key="8">
    <source>
        <dbReference type="Proteomes" id="UP000753256"/>
    </source>
</evidence>
<keyword evidence="4 6" id="KW-1133">Transmembrane helix</keyword>
<feature type="transmembrane region" description="Helical" evidence="6">
    <location>
        <begin position="117"/>
        <end position="136"/>
    </location>
</feature>
<feature type="transmembrane region" description="Helical" evidence="6">
    <location>
        <begin position="424"/>
        <end position="453"/>
    </location>
</feature>
<proteinExistence type="predicted"/>
<keyword evidence="3 6" id="KW-0812">Transmembrane</keyword>
<dbReference type="PANTHER" id="PTHR30250:SF11">
    <property type="entry name" value="O-ANTIGEN TRANSPORTER-RELATED"/>
    <property type="match status" value="1"/>
</dbReference>
<comment type="caution">
    <text evidence="7">The sequence shown here is derived from an EMBL/GenBank/DDBJ whole genome shotgun (WGS) entry which is preliminary data.</text>
</comment>
<protein>
    <recommendedName>
        <fullName evidence="9">Polysaccharide biosynthesis protein</fullName>
    </recommendedName>
</protein>
<evidence type="ECO:0000256" key="5">
    <source>
        <dbReference type="ARBA" id="ARBA00023136"/>
    </source>
</evidence>
<comment type="subcellular location">
    <subcellularLocation>
        <location evidence="1">Cell membrane</location>
        <topology evidence="1">Multi-pass membrane protein</topology>
    </subcellularLocation>
</comment>
<feature type="transmembrane region" description="Helical" evidence="6">
    <location>
        <begin position="157"/>
        <end position="176"/>
    </location>
</feature>
<evidence type="ECO:0008006" key="9">
    <source>
        <dbReference type="Google" id="ProtNLM"/>
    </source>
</evidence>
<feature type="transmembrane region" description="Helical" evidence="6">
    <location>
        <begin position="249"/>
        <end position="277"/>
    </location>
</feature>
<evidence type="ECO:0000313" key="7">
    <source>
        <dbReference type="EMBL" id="HJG37750.1"/>
    </source>
</evidence>
<accession>A0A921IVN0</accession>
<sequence>MAELNEGGGVQRNLLYATAAQALSFAVSACSMLIVPRALGVEGYGYWQLFFLYSGYAGLALLGMNDGLVLRLAGKALFEVDRAAYKGEFCVAMALQLALLAPVAFLLIVLQGAGERMLVFICVFLYCLVANAYVFLSSLLQAVNLTYVQSRGYMLSRTLYLVFLAVLIACGAMGYLRLIVLFLAAQVLALLYLCLCVRTALRGVRPDVRAGARDALADVRSGLKVMLAYQADQLTMGFTRMMVDARWGIAVFGMFSLASSLVSFFLTFVSQVSAVLLPAIKRIEGEGAHQVMGMLEDALSALLPMGYLLYFPVCAFVCWWLPQYAVGMGFLGLLLPICFFDSKMNILCVTYFKAFRREGILLAINLVAMALSMLSAGWAVFLMDDVTAAVLGMVCCIALRSVASEVMLARMCGRRVGRRLAAEIALACCFLVFTQVVFAPGAVLASVAAYYVVTRESLASCLSLLRRRGIP</sequence>
<name>A0A921IVN0_9ACTN</name>
<feature type="transmembrane region" description="Helical" evidence="6">
    <location>
        <begin position="182"/>
        <end position="201"/>
    </location>
</feature>
<dbReference type="GO" id="GO:0005886">
    <property type="term" value="C:plasma membrane"/>
    <property type="evidence" value="ECO:0007669"/>
    <property type="project" value="UniProtKB-SubCell"/>
</dbReference>
<feature type="transmembrane region" description="Helical" evidence="6">
    <location>
        <begin position="89"/>
        <end position="111"/>
    </location>
</feature>
<dbReference type="PANTHER" id="PTHR30250">
    <property type="entry name" value="PST FAMILY PREDICTED COLANIC ACID TRANSPORTER"/>
    <property type="match status" value="1"/>
</dbReference>
<evidence type="ECO:0000256" key="3">
    <source>
        <dbReference type="ARBA" id="ARBA00022692"/>
    </source>
</evidence>
<dbReference type="AlphaFoldDB" id="A0A921IVN0"/>
<keyword evidence="5 6" id="KW-0472">Membrane</keyword>
<dbReference type="InterPro" id="IPR050833">
    <property type="entry name" value="Poly_Biosynth_Transport"/>
</dbReference>
<evidence type="ECO:0000256" key="1">
    <source>
        <dbReference type="ARBA" id="ARBA00004651"/>
    </source>
</evidence>
<evidence type="ECO:0000256" key="4">
    <source>
        <dbReference type="ARBA" id="ARBA00022989"/>
    </source>
</evidence>